<dbReference type="EMBL" id="LNIX01000016">
    <property type="protein sequence ID" value="OXA45898.1"/>
    <property type="molecule type" value="Genomic_DNA"/>
</dbReference>
<dbReference type="Proteomes" id="UP000198287">
    <property type="component" value="Unassembled WGS sequence"/>
</dbReference>
<sequence length="163" mass="19585">MKFFILKFQRGLNEFIQDRHPVVSHQFLHWLIREKNRLNYEDVVAFNLLHPYEREFLPTDWPTLLAAGKFGHAQEEEFVKCGKTAWVDDSFLLKSKFDYLGRHYYWIKFFMGKRPIIPRMIGFQFRFEGTSNLGRKIAYFMESGCYNYKRGNLVTEMLAHGNR</sequence>
<accession>A0A226DLL9</accession>
<dbReference type="AlphaFoldDB" id="A0A226DLL9"/>
<proteinExistence type="predicted"/>
<evidence type="ECO:0000313" key="1">
    <source>
        <dbReference type="EMBL" id="OXA45898.1"/>
    </source>
</evidence>
<comment type="caution">
    <text evidence="1">The sequence shown here is derived from an EMBL/GenBank/DDBJ whole genome shotgun (WGS) entry which is preliminary data.</text>
</comment>
<evidence type="ECO:0000313" key="2">
    <source>
        <dbReference type="Proteomes" id="UP000198287"/>
    </source>
</evidence>
<name>A0A226DLL9_FOLCA</name>
<gene>
    <name evidence="1" type="ORF">Fcan01_19145</name>
</gene>
<organism evidence="1 2">
    <name type="scientific">Folsomia candida</name>
    <name type="common">Springtail</name>
    <dbReference type="NCBI Taxonomy" id="158441"/>
    <lineage>
        <taxon>Eukaryota</taxon>
        <taxon>Metazoa</taxon>
        <taxon>Ecdysozoa</taxon>
        <taxon>Arthropoda</taxon>
        <taxon>Hexapoda</taxon>
        <taxon>Collembola</taxon>
        <taxon>Entomobryomorpha</taxon>
        <taxon>Isotomoidea</taxon>
        <taxon>Isotomidae</taxon>
        <taxon>Proisotominae</taxon>
        <taxon>Folsomia</taxon>
    </lineage>
</organism>
<keyword evidence="2" id="KW-1185">Reference proteome</keyword>
<feature type="non-terminal residue" evidence="1">
    <location>
        <position position="163"/>
    </location>
</feature>
<reference evidence="1 2" key="1">
    <citation type="submission" date="2015-12" db="EMBL/GenBank/DDBJ databases">
        <title>The genome of Folsomia candida.</title>
        <authorList>
            <person name="Faddeeva A."/>
            <person name="Derks M.F."/>
            <person name="Anvar Y."/>
            <person name="Smit S."/>
            <person name="Van Straalen N."/>
            <person name="Roelofs D."/>
        </authorList>
    </citation>
    <scope>NUCLEOTIDE SEQUENCE [LARGE SCALE GENOMIC DNA]</scope>
    <source>
        <strain evidence="1 2">VU population</strain>
        <tissue evidence="1">Whole body</tissue>
    </source>
</reference>
<protein>
    <submittedName>
        <fullName evidence="1">Uncharacterized protein</fullName>
    </submittedName>
</protein>